<comment type="caution">
    <text evidence="1">The sequence shown here is derived from an EMBL/GenBank/DDBJ whole genome shotgun (WGS) entry which is preliminary data.</text>
</comment>
<evidence type="ECO:0000313" key="2">
    <source>
        <dbReference type="Proteomes" id="UP001058974"/>
    </source>
</evidence>
<dbReference type="Proteomes" id="UP001058974">
    <property type="component" value="Chromosome 5"/>
</dbReference>
<name>A0A9D5AJV4_PEA</name>
<evidence type="ECO:0000313" key="1">
    <source>
        <dbReference type="EMBL" id="KAI5408335.1"/>
    </source>
</evidence>
<organism evidence="1 2">
    <name type="scientific">Pisum sativum</name>
    <name type="common">Garden pea</name>
    <name type="synonym">Lathyrus oleraceus</name>
    <dbReference type="NCBI Taxonomy" id="3888"/>
    <lineage>
        <taxon>Eukaryota</taxon>
        <taxon>Viridiplantae</taxon>
        <taxon>Streptophyta</taxon>
        <taxon>Embryophyta</taxon>
        <taxon>Tracheophyta</taxon>
        <taxon>Spermatophyta</taxon>
        <taxon>Magnoliopsida</taxon>
        <taxon>eudicotyledons</taxon>
        <taxon>Gunneridae</taxon>
        <taxon>Pentapetalae</taxon>
        <taxon>rosids</taxon>
        <taxon>fabids</taxon>
        <taxon>Fabales</taxon>
        <taxon>Fabaceae</taxon>
        <taxon>Papilionoideae</taxon>
        <taxon>50 kb inversion clade</taxon>
        <taxon>NPAAA clade</taxon>
        <taxon>Hologalegina</taxon>
        <taxon>IRL clade</taxon>
        <taxon>Fabeae</taxon>
        <taxon>Lathyrus</taxon>
    </lineage>
</organism>
<dbReference type="AlphaFoldDB" id="A0A9D5AJV4"/>
<dbReference type="Gramene" id="Psat05G0423800-T1">
    <property type="protein sequence ID" value="KAI5408335.1"/>
    <property type="gene ID" value="KIW84_054238"/>
</dbReference>
<keyword evidence="2" id="KW-1185">Reference proteome</keyword>
<gene>
    <name evidence="1" type="ORF">KIW84_054238</name>
</gene>
<dbReference type="EMBL" id="JAMSHJ010000005">
    <property type="protein sequence ID" value="KAI5408335.1"/>
    <property type="molecule type" value="Genomic_DNA"/>
</dbReference>
<reference evidence="1 2" key="1">
    <citation type="journal article" date="2022" name="Nat. Genet.">
        <title>Improved pea reference genome and pan-genome highlight genomic features and evolutionary characteristics.</title>
        <authorList>
            <person name="Yang T."/>
            <person name="Liu R."/>
            <person name="Luo Y."/>
            <person name="Hu S."/>
            <person name="Wang D."/>
            <person name="Wang C."/>
            <person name="Pandey M.K."/>
            <person name="Ge S."/>
            <person name="Xu Q."/>
            <person name="Li N."/>
            <person name="Li G."/>
            <person name="Huang Y."/>
            <person name="Saxena R.K."/>
            <person name="Ji Y."/>
            <person name="Li M."/>
            <person name="Yan X."/>
            <person name="He Y."/>
            <person name="Liu Y."/>
            <person name="Wang X."/>
            <person name="Xiang C."/>
            <person name="Varshney R.K."/>
            <person name="Ding H."/>
            <person name="Gao S."/>
            <person name="Zong X."/>
        </authorList>
    </citation>
    <scope>NUCLEOTIDE SEQUENCE [LARGE SCALE GENOMIC DNA]</scope>
    <source>
        <strain evidence="1 2">cv. Zhongwan 6</strain>
    </source>
</reference>
<proteinExistence type="predicted"/>
<protein>
    <submittedName>
        <fullName evidence="1">Uncharacterized protein</fullName>
    </submittedName>
</protein>
<sequence length="309" mass="35267">MASKRGRLSRGSSTWAAPFPIAHTFPNLNFFSEAHAEKYLKLDEKVSKLDEQDVVHNVVPLHMIVPVDVPKTRDTEANNIDITPTENIVDFAETNIDPNVEPPIEPTTKSTNDKHAFDTYLNDILTEYHGSYEELNDILTQNEEHEVQGEDNVKINEHNVKGVINFKMSIEGKKLPKNSPSVPFHSEESIIKWNFGYYGRLALDKLYVERPKYNEIMELPSDAQLLKTVLNVGACYPKLMKEFVVRNGRIPHGLLNFSYNLFVGKDVLDISLPNVSVIDKSGLFYDKDMSKVAYMFRMVKSRKEPIHEA</sequence>
<accession>A0A9D5AJV4</accession>